<dbReference type="PANTHER" id="PTHR19229:SF250">
    <property type="entry name" value="ABC TRANSPORTER DOMAIN-CONTAINING PROTEIN-RELATED"/>
    <property type="match status" value="1"/>
</dbReference>
<feature type="domain" description="ABC transporter" evidence="1">
    <location>
        <begin position="32"/>
        <end position="285"/>
    </location>
</feature>
<feature type="non-terminal residue" evidence="2">
    <location>
        <position position="318"/>
    </location>
</feature>
<dbReference type="PROSITE" id="PS50893">
    <property type="entry name" value="ABC_TRANSPORTER_2"/>
    <property type="match status" value="1"/>
</dbReference>
<accession>A0A023GLE6</accession>
<dbReference type="GO" id="GO:0005319">
    <property type="term" value="F:lipid transporter activity"/>
    <property type="evidence" value="ECO:0007669"/>
    <property type="project" value="TreeGrafter"/>
</dbReference>
<dbReference type="EMBL" id="GBBM01001778">
    <property type="protein sequence ID" value="JAC33640.1"/>
    <property type="molecule type" value="mRNA"/>
</dbReference>
<dbReference type="InterPro" id="IPR026082">
    <property type="entry name" value="ABCA"/>
</dbReference>
<protein>
    <submittedName>
        <fullName evidence="2">Putative abc transporter ixodes scapularis abc transporter</fullName>
    </submittedName>
</protein>
<dbReference type="InterPro" id="IPR027417">
    <property type="entry name" value="P-loop_NTPase"/>
</dbReference>
<reference evidence="2" key="1">
    <citation type="submission" date="2014-03" db="EMBL/GenBank/DDBJ databases">
        <title>The sialotranscriptome of Amblyomma triste, Amblyomma parvum and Amblyomma cajennense ticks, uncovered by 454-based RNA-seq.</title>
        <authorList>
            <person name="Garcia G.R."/>
            <person name="Gardinassi L.G."/>
            <person name="Ribeiro J.M."/>
            <person name="Anatriello E."/>
            <person name="Ferreira B.R."/>
            <person name="Moreira H.N."/>
            <person name="Mafra C."/>
            <person name="Olegario M.M."/>
            <person name="Szabo P.J."/>
            <person name="Miranda-Santos I.K."/>
            <person name="Maruyama S.R."/>
        </authorList>
    </citation>
    <scope>NUCLEOTIDE SEQUENCE</scope>
    <source>
        <strain evidence="2">Mato Grasso do Sul</strain>
        <tissue evidence="2">Salivary glands</tissue>
    </source>
</reference>
<dbReference type="PANTHER" id="PTHR19229">
    <property type="entry name" value="ATP-BINDING CASSETTE TRANSPORTER SUBFAMILY A ABCA"/>
    <property type="match status" value="1"/>
</dbReference>
<dbReference type="GO" id="GO:0005524">
    <property type="term" value="F:ATP binding"/>
    <property type="evidence" value="ECO:0007669"/>
    <property type="project" value="InterPro"/>
</dbReference>
<dbReference type="GO" id="GO:0016020">
    <property type="term" value="C:membrane"/>
    <property type="evidence" value="ECO:0007669"/>
    <property type="project" value="InterPro"/>
</dbReference>
<dbReference type="SUPFAM" id="SSF52540">
    <property type="entry name" value="P-loop containing nucleoside triphosphate hydrolases"/>
    <property type="match status" value="1"/>
</dbReference>
<organism evidence="2">
    <name type="scientific">Amblyomma triste</name>
    <name type="common">Neotropical tick</name>
    <dbReference type="NCBI Taxonomy" id="251400"/>
    <lineage>
        <taxon>Eukaryota</taxon>
        <taxon>Metazoa</taxon>
        <taxon>Ecdysozoa</taxon>
        <taxon>Arthropoda</taxon>
        <taxon>Chelicerata</taxon>
        <taxon>Arachnida</taxon>
        <taxon>Acari</taxon>
        <taxon>Parasitiformes</taxon>
        <taxon>Ixodida</taxon>
        <taxon>Ixodoidea</taxon>
        <taxon>Ixodidae</taxon>
        <taxon>Amblyomminae</taxon>
        <taxon>Amblyomma</taxon>
    </lineage>
</organism>
<dbReference type="Pfam" id="PF23321">
    <property type="entry name" value="R1_ABCA1"/>
    <property type="match status" value="1"/>
</dbReference>
<dbReference type="InterPro" id="IPR003439">
    <property type="entry name" value="ABC_transporter-like_ATP-bd"/>
</dbReference>
<evidence type="ECO:0000313" key="2">
    <source>
        <dbReference type="EMBL" id="JAC33640.1"/>
    </source>
</evidence>
<evidence type="ECO:0000259" key="1">
    <source>
        <dbReference type="PROSITE" id="PS50893"/>
    </source>
</evidence>
<dbReference type="Gene3D" id="3.40.50.300">
    <property type="entry name" value="P-loop containing nucleotide triphosphate hydrolases"/>
    <property type="match status" value="1"/>
</dbReference>
<dbReference type="Pfam" id="PF00005">
    <property type="entry name" value="ABC_tran"/>
    <property type="match status" value="1"/>
</dbReference>
<proteinExistence type="evidence at transcript level"/>
<dbReference type="GO" id="GO:0016887">
    <property type="term" value="F:ATP hydrolysis activity"/>
    <property type="evidence" value="ECO:0007669"/>
    <property type="project" value="InterPro"/>
</dbReference>
<name>A0A023GLE6_AMBTT</name>
<dbReference type="AlphaFoldDB" id="A0A023GLE6"/>
<dbReference type="GO" id="GO:0140359">
    <property type="term" value="F:ABC-type transporter activity"/>
    <property type="evidence" value="ECO:0007669"/>
    <property type="project" value="InterPro"/>
</dbReference>
<sequence length="318" mass="35942">MRMDSDVMMEDQLVERLVNGHLPVKSLQPAFVIVRRLYKSYGYVESNSVLQGLSFTVRTGECFGLLGVNGAGKTTTFSLLTGQMLPHWGDAYIAGFSIVHHTAQCRRYMGYCPQREGLLDMLTGMETLVLFGRLRGLPLTHHYLNALLYIFRLREISDYRVGTYSLSDVEFLCKRIAILDGGRLQCLGSLAQLKAKFGKGYTITVKTYPDKKQDFGYQQEVADHVIRTFPQAELVHTYEGLMEFRMSRVHMLWSEMFSRMARVKLRFKLQDFFITDTSLEQIFLSVTRKEACDAAAAEAAAEAAAAQAPVIPQLNTMA</sequence>
<dbReference type="InterPro" id="IPR056264">
    <property type="entry name" value="R2_ABCA1-4-like"/>
</dbReference>